<reference evidence="8" key="1">
    <citation type="journal article" date="2020" name="mSystems">
        <title>Genome- and Community-Level Interaction Insights into Carbon Utilization and Element Cycling Functions of Hydrothermarchaeota in Hydrothermal Sediment.</title>
        <authorList>
            <person name="Zhou Z."/>
            <person name="Liu Y."/>
            <person name="Xu W."/>
            <person name="Pan J."/>
            <person name="Luo Z.H."/>
            <person name="Li M."/>
        </authorList>
    </citation>
    <scope>NUCLEOTIDE SEQUENCE [LARGE SCALE GENOMIC DNA]</scope>
    <source>
        <strain evidence="8">SpSt-767</strain>
    </source>
</reference>
<dbReference type="AlphaFoldDB" id="A0A7V6A243"/>
<dbReference type="Pfam" id="PF05681">
    <property type="entry name" value="Fumerase"/>
    <property type="match status" value="1"/>
</dbReference>
<evidence type="ECO:0000256" key="6">
    <source>
        <dbReference type="ARBA" id="ARBA00023239"/>
    </source>
</evidence>
<keyword evidence="6 8" id="KW-0456">Lyase</keyword>
<dbReference type="InterPro" id="IPR004646">
    <property type="entry name" value="Fe-S_hydro-lyase_TtdA-typ_cat"/>
</dbReference>
<dbReference type="NCBIfam" id="TIGR00722">
    <property type="entry name" value="ttdA_fumA_fumB"/>
    <property type="match status" value="1"/>
</dbReference>
<comment type="caution">
    <text evidence="8">The sequence shown here is derived from an EMBL/GenBank/DDBJ whole genome shotgun (WGS) entry which is preliminary data.</text>
</comment>
<dbReference type="EMBL" id="DTGR01000050">
    <property type="protein sequence ID" value="HHS28755.1"/>
    <property type="molecule type" value="Genomic_DNA"/>
</dbReference>
<evidence type="ECO:0000259" key="7">
    <source>
        <dbReference type="Pfam" id="PF05681"/>
    </source>
</evidence>
<dbReference type="EC" id="4.2.1.2" evidence="8"/>
<dbReference type="PANTHER" id="PTHR30389">
    <property type="entry name" value="FUMARATE HYDRATASE-RELATED"/>
    <property type="match status" value="1"/>
</dbReference>
<keyword evidence="3" id="KW-0479">Metal-binding</keyword>
<name>A0A7V6A243_9BACT</name>
<dbReference type="GO" id="GO:0004333">
    <property type="term" value="F:fumarate hydratase activity"/>
    <property type="evidence" value="ECO:0007669"/>
    <property type="project" value="UniProtKB-EC"/>
</dbReference>
<dbReference type="InterPro" id="IPR051208">
    <property type="entry name" value="Class-I_Fumarase/Tartrate_DH"/>
</dbReference>
<feature type="domain" description="Fe-S hydro-lyase tartrate dehydratase alpha-type catalytic" evidence="7">
    <location>
        <begin position="11"/>
        <end position="277"/>
    </location>
</feature>
<gene>
    <name evidence="8" type="ORF">ENV52_03520</name>
</gene>
<dbReference type="GO" id="GO:0046872">
    <property type="term" value="F:metal ion binding"/>
    <property type="evidence" value="ECO:0007669"/>
    <property type="project" value="UniProtKB-KW"/>
</dbReference>
<evidence type="ECO:0000313" key="8">
    <source>
        <dbReference type="EMBL" id="HHS28755.1"/>
    </source>
</evidence>
<comment type="similarity">
    <text evidence="1">Belongs to the class-I fumarase family.</text>
</comment>
<dbReference type="GO" id="GO:0051539">
    <property type="term" value="F:4 iron, 4 sulfur cluster binding"/>
    <property type="evidence" value="ECO:0007669"/>
    <property type="project" value="UniProtKB-KW"/>
</dbReference>
<dbReference type="PANTHER" id="PTHR30389:SF17">
    <property type="entry name" value="L(+)-TARTRATE DEHYDRATASE SUBUNIT ALPHA-RELATED"/>
    <property type="match status" value="1"/>
</dbReference>
<evidence type="ECO:0000256" key="1">
    <source>
        <dbReference type="ARBA" id="ARBA00008876"/>
    </source>
</evidence>
<proteinExistence type="inferred from homology"/>
<keyword evidence="4" id="KW-0408">Iron</keyword>
<keyword evidence="2" id="KW-0004">4Fe-4S</keyword>
<sequence length="279" mass="29722">MRQIKVNTIINAVKDAAIQANYEKDEDMLAAFARGEQEEESPAGKEIFRQLLENARIASQERIPLCQDCGLAVIFAEVGQEIHFEGGGFAEAIQEGVRRGYIEGHLRKSVCHPLTRKNTGDNTPAIIHTDIVPGDRLHLTVVSKGGGSENGSKLFMLKPAEGLAGIKDKVVATVAEAGPNVCPPMILGVGIGGNFERSAILAKKALLRKVSDSHPDPELAALEKELLASVNDLGIGPSGLGGRITALGVKILMQPCHIASLPVAINIQCHSSRHVDVVL</sequence>
<evidence type="ECO:0000256" key="3">
    <source>
        <dbReference type="ARBA" id="ARBA00022723"/>
    </source>
</evidence>
<dbReference type="NCBIfam" id="NF004885">
    <property type="entry name" value="PRK06246.1"/>
    <property type="match status" value="1"/>
</dbReference>
<organism evidence="8">
    <name type="scientific">Desulfobacca acetoxidans</name>
    <dbReference type="NCBI Taxonomy" id="60893"/>
    <lineage>
        <taxon>Bacteria</taxon>
        <taxon>Pseudomonadati</taxon>
        <taxon>Thermodesulfobacteriota</taxon>
        <taxon>Desulfobaccia</taxon>
        <taxon>Desulfobaccales</taxon>
        <taxon>Desulfobaccaceae</taxon>
        <taxon>Desulfobacca</taxon>
    </lineage>
</organism>
<evidence type="ECO:0000256" key="5">
    <source>
        <dbReference type="ARBA" id="ARBA00023014"/>
    </source>
</evidence>
<evidence type="ECO:0000256" key="4">
    <source>
        <dbReference type="ARBA" id="ARBA00023004"/>
    </source>
</evidence>
<keyword evidence="5" id="KW-0411">Iron-sulfur</keyword>
<evidence type="ECO:0000256" key="2">
    <source>
        <dbReference type="ARBA" id="ARBA00022485"/>
    </source>
</evidence>
<accession>A0A7V6A243</accession>
<protein>
    <submittedName>
        <fullName evidence="8">Fumarate hydratase</fullName>
        <ecNumber evidence="8">4.2.1.2</ecNumber>
    </submittedName>
</protein>